<dbReference type="RefSeq" id="WP_042086596.1">
    <property type="nucleotide sequence ID" value="NZ_BKXO01000001.1"/>
</dbReference>
<dbReference type="PANTHER" id="PTHR37089">
    <property type="entry name" value="PROTEIN U-RELATED"/>
    <property type="match status" value="1"/>
</dbReference>
<dbReference type="InterPro" id="IPR053167">
    <property type="entry name" value="Spore_coat_component"/>
</dbReference>
<dbReference type="Proteomes" id="UP000644140">
    <property type="component" value="Chromosome"/>
</dbReference>
<dbReference type="Pfam" id="PF05229">
    <property type="entry name" value="SCPU"/>
    <property type="match status" value="1"/>
</dbReference>
<evidence type="ECO:0000313" key="2">
    <source>
        <dbReference type="EMBL" id="UUN99261.1"/>
    </source>
</evidence>
<dbReference type="EMBL" id="CP092085">
    <property type="protein sequence ID" value="UUN99261.1"/>
    <property type="molecule type" value="Genomic_DNA"/>
</dbReference>
<protein>
    <submittedName>
        <fullName evidence="2">Spore coat U domain-containing protein</fullName>
    </submittedName>
</protein>
<evidence type="ECO:0000313" key="3">
    <source>
        <dbReference type="Proteomes" id="UP000644140"/>
    </source>
</evidence>
<gene>
    <name evidence="2" type="ORF">I9054_007360</name>
</gene>
<sequence length="178" mass="18372">MNILKKLTLSLLLGTGYIATAQAAVTGQVDVKLNVSTGCTVEGSTVAGSINQFGTLDFGKTSGNWDNILTAQVAASATGSHLNVKCDSTTPVNFTVAIDGGQRADRSLKHSTGTDLVSYNVYRDAARTTAYAINTPQSFSAASGVSEQVPIFGAIAANSGTAKAQGDYQDTLLVTVNF</sequence>
<feature type="domain" description="Spore coat protein U/FanG" evidence="1">
    <location>
        <begin position="26"/>
        <end position="175"/>
    </location>
</feature>
<accession>A0A0A8TLI1</accession>
<dbReference type="eggNOG" id="COG5430">
    <property type="taxonomic scope" value="Bacteria"/>
</dbReference>
<reference evidence="2" key="1">
    <citation type="submission" date="2022-02" db="EMBL/GenBank/DDBJ databases">
        <title>Characterization of Tn125 harboring carbapenem-resistant Acinetobacter bereziniae clinical isolates.</title>
        <authorList>
            <person name="Wong N.-K."/>
            <person name="Pan Q."/>
        </authorList>
    </citation>
    <scope>NUCLEOTIDE SEQUENCE</scope>
    <source>
        <strain evidence="2">GD03393</strain>
    </source>
</reference>
<dbReference type="SMART" id="SM00972">
    <property type="entry name" value="SCPU"/>
    <property type="match status" value="1"/>
</dbReference>
<organism evidence="2 3">
    <name type="scientific">Acinetobacter bereziniae</name>
    <name type="common">Acinetobacter genomosp. 10</name>
    <dbReference type="NCBI Taxonomy" id="106648"/>
    <lineage>
        <taxon>Bacteria</taxon>
        <taxon>Pseudomonadati</taxon>
        <taxon>Pseudomonadota</taxon>
        <taxon>Gammaproteobacteria</taxon>
        <taxon>Moraxellales</taxon>
        <taxon>Moraxellaceae</taxon>
        <taxon>Acinetobacter</taxon>
    </lineage>
</organism>
<name>A0A0A8TLI1_ACIBZ</name>
<dbReference type="AlphaFoldDB" id="A0A0A8TLI1"/>
<evidence type="ECO:0000259" key="1">
    <source>
        <dbReference type="Pfam" id="PF05229"/>
    </source>
</evidence>
<dbReference type="STRING" id="106648.GCA_000753985_04435"/>
<dbReference type="InterPro" id="IPR007893">
    <property type="entry name" value="Spore_coat_U/FanG"/>
</dbReference>
<proteinExistence type="predicted"/>